<reference evidence="3" key="1">
    <citation type="journal article" date="2019" name="Int. J. Syst. Evol. Microbiol.">
        <title>The Global Catalogue of Microorganisms (GCM) 10K type strain sequencing project: providing services to taxonomists for standard genome sequencing and annotation.</title>
        <authorList>
            <consortium name="The Broad Institute Genomics Platform"/>
            <consortium name="The Broad Institute Genome Sequencing Center for Infectious Disease"/>
            <person name="Wu L."/>
            <person name="Ma J."/>
        </authorList>
    </citation>
    <scope>NUCLEOTIDE SEQUENCE [LARGE SCALE GENOMIC DNA]</scope>
    <source>
        <strain evidence="3">NBRC 108730</strain>
    </source>
</reference>
<name>A0ABQ6JGF5_9ACTN</name>
<evidence type="ECO:0000313" key="2">
    <source>
        <dbReference type="EMBL" id="GMA86857.1"/>
    </source>
</evidence>
<dbReference type="EMBL" id="BSUZ01000001">
    <property type="protein sequence ID" value="GMA86857.1"/>
    <property type="molecule type" value="Genomic_DNA"/>
</dbReference>
<evidence type="ECO:0000313" key="3">
    <source>
        <dbReference type="Proteomes" id="UP001157017"/>
    </source>
</evidence>
<evidence type="ECO:0000256" key="1">
    <source>
        <dbReference type="SAM" id="MobiDB-lite"/>
    </source>
</evidence>
<protein>
    <submittedName>
        <fullName evidence="2">Uncharacterized protein</fullName>
    </submittedName>
</protein>
<dbReference type="Proteomes" id="UP001157017">
    <property type="component" value="Unassembled WGS sequence"/>
</dbReference>
<organism evidence="2 3">
    <name type="scientific">Angustibacter aerolatus</name>
    <dbReference type="NCBI Taxonomy" id="1162965"/>
    <lineage>
        <taxon>Bacteria</taxon>
        <taxon>Bacillati</taxon>
        <taxon>Actinomycetota</taxon>
        <taxon>Actinomycetes</taxon>
        <taxon>Kineosporiales</taxon>
        <taxon>Kineosporiaceae</taxon>
    </lineage>
</organism>
<proteinExistence type="predicted"/>
<gene>
    <name evidence="2" type="ORF">GCM10025868_21070</name>
</gene>
<feature type="region of interest" description="Disordered" evidence="1">
    <location>
        <begin position="61"/>
        <end position="87"/>
    </location>
</feature>
<sequence>MVTRTPPAPNAVAAMTRVSGLENWVAFSSRLRDHVRRGEGDVADERRVGLQREVDAVVPLDLGDGGADHVGQRHRTTQAASGVDAREDDERLGVPAHPGREVVQAEQVVERVRVLLGALQAWSMKARLARQEDVVAAGDVDEHLGDRGAQRGLLLRDADRRLVHVHEGEGQ</sequence>
<accession>A0ABQ6JGF5</accession>
<keyword evidence="3" id="KW-1185">Reference proteome</keyword>
<comment type="caution">
    <text evidence="2">The sequence shown here is derived from an EMBL/GenBank/DDBJ whole genome shotgun (WGS) entry which is preliminary data.</text>
</comment>